<gene>
    <name evidence="1" type="ORF">MetfoDRAFT_0073</name>
</gene>
<dbReference type="STRING" id="647171.MetfoDRAFT_0073"/>
<organism evidence="1 2">
    <name type="scientific">Methanotorris formicicus Mc-S-70</name>
    <dbReference type="NCBI Taxonomy" id="647171"/>
    <lineage>
        <taxon>Archaea</taxon>
        <taxon>Methanobacteriati</taxon>
        <taxon>Methanobacteriota</taxon>
        <taxon>Methanomada group</taxon>
        <taxon>Methanococci</taxon>
        <taxon>Methanococcales</taxon>
        <taxon>Methanocaldococcaceae</taxon>
        <taxon>Methanotorris</taxon>
    </lineage>
</organism>
<dbReference type="RefSeq" id="WP_007043519.1">
    <property type="nucleotide sequence ID" value="NZ_AGJL01000001.1"/>
</dbReference>
<dbReference type="Proteomes" id="UP000003706">
    <property type="component" value="Unassembled WGS sequence"/>
</dbReference>
<name>H1KWA0_9EURY</name>
<dbReference type="OrthoDB" id="65278at2157"/>
<proteinExistence type="predicted"/>
<comment type="caution">
    <text evidence="1">The sequence shown here is derived from an EMBL/GenBank/DDBJ whole genome shotgun (WGS) entry which is preliminary data.</text>
</comment>
<dbReference type="EMBL" id="AGJL01000001">
    <property type="protein sequence ID" value="EHP89683.1"/>
    <property type="molecule type" value="Genomic_DNA"/>
</dbReference>
<dbReference type="AlphaFoldDB" id="H1KWA0"/>
<evidence type="ECO:0000313" key="1">
    <source>
        <dbReference type="EMBL" id="EHP89683.1"/>
    </source>
</evidence>
<reference evidence="1 2" key="1">
    <citation type="submission" date="2011-09" db="EMBL/GenBank/DDBJ databases">
        <title>The draft genome of Methanotorris formicicus Mc-S-70.</title>
        <authorList>
            <consortium name="US DOE Joint Genome Institute (JGI-PGF)"/>
            <person name="Lucas S."/>
            <person name="Han J."/>
            <person name="Lapidus A."/>
            <person name="Cheng J.-F."/>
            <person name="Goodwin L."/>
            <person name="Pitluck S."/>
            <person name="Peters L."/>
            <person name="Land M.L."/>
            <person name="Hauser L."/>
            <person name="Sieprawska-Lupa M."/>
            <person name="Takai K."/>
            <person name="Miyazaki J."/>
            <person name="Whitman W."/>
            <person name="Woyke T.J."/>
        </authorList>
    </citation>
    <scope>NUCLEOTIDE SEQUENCE [LARGE SCALE GENOMIC DNA]</scope>
    <source>
        <strain evidence="1 2">Mc-S-70</strain>
    </source>
</reference>
<protein>
    <submittedName>
        <fullName evidence="1">Uncharacterized protein</fullName>
    </submittedName>
</protein>
<accession>H1KWA0</accession>
<sequence>MKISRVILLIMLFVLMGVSSADVSYKWASTIPIQFVPISSIDNVSEYLSSNSVVVFYIDRNFEYNEKTIKILNAINVYCYSTSSSAIPGNETYKLKKPILVYINGEKKYIKNFIVKGTKISENPPTYEIGDKRLFIPQTIDKNDKVVLDTVGEYVAKKGGIFAYINKVPPYHKHVVVSGVVIEKIIPNPEGEGAVVVAGRKIPVEVRDDEEINKKILIIKKLSEVIGSNITYITTGSENLEIIRKLSLNDEEKSLLNQYWFKKRDGYIHIHYKPSDIKFNNEDILAASYYPLIYFEKAPETFKNDPVGKYYPQMISYFGTESVGYWNKGLKSEDLYYYSTNEKYWDGENNYSINPHWMYKDEYLPMSNNSEINKDKYKYFNQWYVKNYGYALTRNISGLLLFSNDKTLLDIVLGRDENLDWRLNPSGRIKYIVIPGKKDIEKGDITIIKIPSLSKKIYGVDYIDEIYIPPSKEEFGVYIADVMKYDYSFIYKLKDNYTYVTSFKDYVDWINSYRKNRITIKNNIIQLKSNSGIKITVYADKNIYDIIGNNGGKLQIEEYKKNACRFVIDNPPKNLIFD</sequence>
<keyword evidence="2" id="KW-1185">Reference proteome</keyword>
<evidence type="ECO:0000313" key="2">
    <source>
        <dbReference type="Proteomes" id="UP000003706"/>
    </source>
</evidence>